<evidence type="ECO:0000313" key="1">
    <source>
        <dbReference type="EMBL" id="CAG9182243.1"/>
    </source>
</evidence>
<reference evidence="1 2" key="1">
    <citation type="submission" date="2021-08" db="EMBL/GenBank/DDBJ databases">
        <authorList>
            <person name="Peeters C."/>
        </authorList>
    </citation>
    <scope>NUCLEOTIDE SEQUENCE [LARGE SCALE GENOMIC DNA]</scope>
    <source>
        <strain evidence="1 2">LMG 32289</strain>
    </source>
</reference>
<sequence length="186" mass="20183">MSEARQISEPCVPQRVEDGACRLRAVVATYRSALQAFTLAISPAELVRLRGDVASGGTDPQLVRLRDAVMACGLALPSAIVVAVSGGRMQCESDHLYTLDMRPNAGDTLIVLEGHDRLEQLARGERSHFKTLVTAVLCHTVIDTKTDIRVDTKADTAMDITLDTSADTLVPYQTSSTSRSKWPARM</sequence>
<dbReference type="EMBL" id="CAJZAG010000010">
    <property type="protein sequence ID" value="CAG9182243.1"/>
    <property type="molecule type" value="Genomic_DNA"/>
</dbReference>
<gene>
    <name evidence="1" type="ORF">LMG32289_05071</name>
</gene>
<protein>
    <submittedName>
        <fullName evidence="1">Uncharacterized protein</fullName>
    </submittedName>
</protein>
<organism evidence="1 2">
    <name type="scientific">Cupriavidus pampae</name>
    <dbReference type="NCBI Taxonomy" id="659251"/>
    <lineage>
        <taxon>Bacteria</taxon>
        <taxon>Pseudomonadati</taxon>
        <taxon>Pseudomonadota</taxon>
        <taxon>Betaproteobacteria</taxon>
        <taxon>Burkholderiales</taxon>
        <taxon>Burkholderiaceae</taxon>
        <taxon>Cupriavidus</taxon>
    </lineage>
</organism>
<name>A0ABN7ZAJ5_9BURK</name>
<accession>A0ABN7ZAJ5</accession>
<dbReference type="RefSeq" id="WP_223993371.1">
    <property type="nucleotide sequence ID" value="NZ_CAJZAG010000010.1"/>
</dbReference>
<dbReference type="Proteomes" id="UP000706525">
    <property type="component" value="Unassembled WGS sequence"/>
</dbReference>
<proteinExistence type="predicted"/>
<evidence type="ECO:0000313" key="2">
    <source>
        <dbReference type="Proteomes" id="UP000706525"/>
    </source>
</evidence>
<comment type="caution">
    <text evidence="1">The sequence shown here is derived from an EMBL/GenBank/DDBJ whole genome shotgun (WGS) entry which is preliminary data.</text>
</comment>
<keyword evidence="2" id="KW-1185">Reference proteome</keyword>